<protein>
    <submittedName>
        <fullName evidence="1">Uncharacterized protein</fullName>
    </submittedName>
</protein>
<dbReference type="AlphaFoldDB" id="A0A8U8C6A1"/>
<proteinExistence type="predicted"/>
<organism evidence="1 2">
    <name type="scientific">Geospiza parvula</name>
    <name type="common">Small tree-finch</name>
    <name type="synonym">Camarhynchus parvulus</name>
    <dbReference type="NCBI Taxonomy" id="87175"/>
    <lineage>
        <taxon>Eukaryota</taxon>
        <taxon>Metazoa</taxon>
        <taxon>Chordata</taxon>
        <taxon>Craniata</taxon>
        <taxon>Vertebrata</taxon>
        <taxon>Euteleostomi</taxon>
        <taxon>Archelosauria</taxon>
        <taxon>Archosauria</taxon>
        <taxon>Dinosauria</taxon>
        <taxon>Saurischia</taxon>
        <taxon>Theropoda</taxon>
        <taxon>Coelurosauria</taxon>
        <taxon>Aves</taxon>
        <taxon>Neognathae</taxon>
        <taxon>Neoaves</taxon>
        <taxon>Telluraves</taxon>
        <taxon>Australaves</taxon>
        <taxon>Passeriformes</taxon>
        <taxon>Thraupidae</taxon>
        <taxon>Camarhynchus</taxon>
    </lineage>
</organism>
<keyword evidence="2" id="KW-1185">Reference proteome</keyword>
<evidence type="ECO:0000313" key="2">
    <source>
        <dbReference type="Proteomes" id="UP000694382"/>
    </source>
</evidence>
<evidence type="ECO:0000313" key="1">
    <source>
        <dbReference type="Ensembl" id="ENSCPVP00000026026.1"/>
    </source>
</evidence>
<reference evidence="1" key="1">
    <citation type="submission" date="2020-02" db="EMBL/GenBank/DDBJ databases">
        <authorList>
            <person name="Enbody D E."/>
            <person name="Pettersson E M."/>
        </authorList>
    </citation>
    <scope>NUCLEOTIDE SEQUENCE [LARGE SCALE GENOMIC DNA]</scope>
</reference>
<sequence>MPIAIFQGNQLPFSKVPIAIFSSKVPIAHFQGTNCHFPGHQLPFSRVPIALFQGPNCHFLLQAKHTEQHEGRLYNIPLEEVKAVFPHGLPHRFQQQVFQPGGMHSVYTLLIAQERQTKCSLE</sequence>
<dbReference type="Ensembl" id="ENSCPVT00000026784.1">
    <property type="protein sequence ID" value="ENSCPVP00000026026.1"/>
    <property type="gene ID" value="ENSCPVG00000017440.1"/>
</dbReference>
<name>A0A8U8C6A1_GEOPR</name>
<reference evidence="1" key="3">
    <citation type="submission" date="2025-09" db="UniProtKB">
        <authorList>
            <consortium name="Ensembl"/>
        </authorList>
    </citation>
    <scope>IDENTIFICATION</scope>
</reference>
<reference evidence="1" key="2">
    <citation type="submission" date="2025-08" db="UniProtKB">
        <authorList>
            <consortium name="Ensembl"/>
        </authorList>
    </citation>
    <scope>IDENTIFICATION</scope>
</reference>
<dbReference type="Proteomes" id="UP000694382">
    <property type="component" value="Chromosome 25"/>
</dbReference>
<accession>A0A8U8C6A1</accession>